<protein>
    <submittedName>
        <fullName evidence="1">Uncharacterized protein</fullName>
    </submittedName>
</protein>
<dbReference type="AlphaFoldDB" id="A0ABD2VWH6"/>
<sequence length="242" mass="26697">MFMTSRNCGRFAVVVAVYRDKEERVDYTAQIIRATWTPIAINMASQSSIVLGLTLCAFVTAIAASSFSSSNYQITTEASTTEAASTTITSVKNMSSEHRLAKLVKLFSKPGAFNQIDAIFSEEESEYEINSREQLQAASRFSSELATTTAKTTTTRCPDGEQGLECRRAEARRSVDCPRGDCFCYNCAKAGPELWVSCCKESLKCCSHLAAACRLCDQPVLYPFCAKSFKKCLNQLNDKKLL</sequence>
<reference evidence="1 2" key="1">
    <citation type="journal article" date="2024" name="bioRxiv">
        <title>A reference genome for Trichogramma kaykai: A tiny desert-dwelling parasitoid wasp with competing sex-ratio distorters.</title>
        <authorList>
            <person name="Culotta J."/>
            <person name="Lindsey A.R."/>
        </authorList>
    </citation>
    <scope>NUCLEOTIDE SEQUENCE [LARGE SCALE GENOMIC DNA]</scope>
    <source>
        <strain evidence="1 2">KSX58</strain>
    </source>
</reference>
<gene>
    <name evidence="1" type="ORF">TKK_019573</name>
</gene>
<name>A0ABD2VWH6_9HYME</name>
<accession>A0ABD2VWH6</accession>
<evidence type="ECO:0000313" key="1">
    <source>
        <dbReference type="EMBL" id="KAL3384762.1"/>
    </source>
</evidence>
<dbReference type="Proteomes" id="UP001627154">
    <property type="component" value="Unassembled WGS sequence"/>
</dbReference>
<comment type="caution">
    <text evidence="1">The sequence shown here is derived from an EMBL/GenBank/DDBJ whole genome shotgun (WGS) entry which is preliminary data.</text>
</comment>
<keyword evidence="2" id="KW-1185">Reference proteome</keyword>
<organism evidence="1 2">
    <name type="scientific">Trichogramma kaykai</name>
    <dbReference type="NCBI Taxonomy" id="54128"/>
    <lineage>
        <taxon>Eukaryota</taxon>
        <taxon>Metazoa</taxon>
        <taxon>Ecdysozoa</taxon>
        <taxon>Arthropoda</taxon>
        <taxon>Hexapoda</taxon>
        <taxon>Insecta</taxon>
        <taxon>Pterygota</taxon>
        <taxon>Neoptera</taxon>
        <taxon>Endopterygota</taxon>
        <taxon>Hymenoptera</taxon>
        <taxon>Apocrita</taxon>
        <taxon>Proctotrupomorpha</taxon>
        <taxon>Chalcidoidea</taxon>
        <taxon>Trichogrammatidae</taxon>
        <taxon>Trichogramma</taxon>
    </lineage>
</organism>
<dbReference type="EMBL" id="JBJJXI010000169">
    <property type="protein sequence ID" value="KAL3384762.1"/>
    <property type="molecule type" value="Genomic_DNA"/>
</dbReference>
<proteinExistence type="predicted"/>
<evidence type="ECO:0000313" key="2">
    <source>
        <dbReference type="Proteomes" id="UP001627154"/>
    </source>
</evidence>